<reference evidence="4" key="1">
    <citation type="journal article" date="2020" name="mSystems">
        <title>Genome- and Community-Level Interaction Insights into Carbon Utilization and Element Cycling Functions of Hydrothermarchaeota in Hydrothermal Sediment.</title>
        <authorList>
            <person name="Zhou Z."/>
            <person name="Liu Y."/>
            <person name="Xu W."/>
            <person name="Pan J."/>
            <person name="Luo Z.H."/>
            <person name="Li M."/>
        </authorList>
    </citation>
    <scope>NUCLEOTIDE SEQUENCE [LARGE SCALE GENOMIC DNA]</scope>
    <source>
        <strain evidence="4">SpSt-897</strain>
    </source>
</reference>
<dbReference type="GO" id="GO:0006777">
    <property type="term" value="P:Mo-molybdopterin cofactor biosynthetic process"/>
    <property type="evidence" value="ECO:0007669"/>
    <property type="project" value="UniProtKB-KW"/>
</dbReference>
<dbReference type="EMBL" id="DTMF01000277">
    <property type="protein sequence ID" value="HGF34979.1"/>
    <property type="molecule type" value="Genomic_DNA"/>
</dbReference>
<name>A0A7C3V8S3_9BACT</name>
<gene>
    <name evidence="4" type="ORF">ENW96_11450</name>
</gene>
<evidence type="ECO:0000313" key="4">
    <source>
        <dbReference type="EMBL" id="HGF34979.1"/>
    </source>
</evidence>
<accession>A0A7C3V8S3</accession>
<dbReference type="PANTHER" id="PTHR43764:SF1">
    <property type="entry name" value="MOLYBDOPTERIN MOLYBDOTRANSFERASE"/>
    <property type="match status" value="1"/>
</dbReference>
<comment type="pathway">
    <text evidence="1">Cofactor biosynthesis; molybdopterin biosynthesis.</text>
</comment>
<organism evidence="4">
    <name type="scientific">Desulfobacca acetoxidans</name>
    <dbReference type="NCBI Taxonomy" id="60893"/>
    <lineage>
        <taxon>Bacteria</taxon>
        <taxon>Pseudomonadati</taxon>
        <taxon>Thermodesulfobacteriota</taxon>
        <taxon>Desulfobaccia</taxon>
        <taxon>Desulfobaccales</taxon>
        <taxon>Desulfobaccaceae</taxon>
        <taxon>Desulfobacca</taxon>
    </lineage>
</organism>
<sequence length="162" mass="16921">MFTVGLLTVSDKGAAGDRQDTAAPALKNLLDPRCFEVRRYQIVPDEYEDIVAALVSWSDKDKLDLILTAGGTGPAPRDITPEATLAVAERLVPGIAEAMRAAGLAKTPHAMLSRGAAVIRGSTLIINLPGSRKGAVESLEAILPALPHALEKIKGSPADCGT</sequence>
<proteinExistence type="predicted"/>
<dbReference type="InterPro" id="IPR001453">
    <property type="entry name" value="MoaB/Mog_dom"/>
</dbReference>
<evidence type="ECO:0000259" key="3">
    <source>
        <dbReference type="SMART" id="SM00852"/>
    </source>
</evidence>
<dbReference type="AlphaFoldDB" id="A0A7C3V8S3"/>
<dbReference type="Pfam" id="PF00994">
    <property type="entry name" value="MoCF_biosynth"/>
    <property type="match status" value="1"/>
</dbReference>
<evidence type="ECO:0000256" key="2">
    <source>
        <dbReference type="ARBA" id="ARBA00023150"/>
    </source>
</evidence>
<protein>
    <submittedName>
        <fullName evidence="4">MogA/MoaB family molybdenum cofactor biosynthesis protein</fullName>
    </submittedName>
</protein>
<feature type="domain" description="MoaB/Mog" evidence="3">
    <location>
        <begin position="5"/>
        <end position="149"/>
    </location>
</feature>
<dbReference type="SMART" id="SM00852">
    <property type="entry name" value="MoCF_biosynth"/>
    <property type="match status" value="1"/>
</dbReference>
<dbReference type="PANTHER" id="PTHR43764">
    <property type="entry name" value="MOLYBDENUM COFACTOR BIOSYNTHESIS"/>
    <property type="match status" value="1"/>
</dbReference>
<dbReference type="InterPro" id="IPR051920">
    <property type="entry name" value="MPT_Adenylyltrnsfr/MoaC-Rel"/>
</dbReference>
<dbReference type="NCBIfam" id="TIGR00177">
    <property type="entry name" value="molyb_syn"/>
    <property type="match status" value="1"/>
</dbReference>
<dbReference type="Gene3D" id="3.40.980.10">
    <property type="entry name" value="MoaB/Mog-like domain"/>
    <property type="match status" value="1"/>
</dbReference>
<dbReference type="InterPro" id="IPR036425">
    <property type="entry name" value="MoaB/Mog-like_dom_sf"/>
</dbReference>
<dbReference type="SUPFAM" id="SSF53218">
    <property type="entry name" value="Molybdenum cofactor biosynthesis proteins"/>
    <property type="match status" value="1"/>
</dbReference>
<comment type="caution">
    <text evidence="4">The sequence shown here is derived from an EMBL/GenBank/DDBJ whole genome shotgun (WGS) entry which is preliminary data.</text>
</comment>
<dbReference type="CDD" id="cd00886">
    <property type="entry name" value="MogA_MoaB"/>
    <property type="match status" value="1"/>
</dbReference>
<evidence type="ECO:0000256" key="1">
    <source>
        <dbReference type="ARBA" id="ARBA00005046"/>
    </source>
</evidence>
<keyword evidence="2" id="KW-0501">Molybdenum cofactor biosynthesis</keyword>